<protein>
    <recommendedName>
        <fullName evidence="2">DUF2268 domain-containing protein</fullName>
    </recommendedName>
</protein>
<name>A0ABM8DND9_9BACT</name>
<reference evidence="4" key="1">
    <citation type="journal article" date="2023" name="Int. J. Syst. Evol. Microbiol.">
        <title>Mesoterricola silvestris gen. nov., sp. nov., Mesoterricola sediminis sp. nov., Geothrix oryzae sp. nov., Geothrix edaphica sp. nov., Geothrix rubra sp. nov., and Geothrix limicola sp. nov., six novel members of Acidobacteriota isolated from soils.</title>
        <authorList>
            <person name="Itoh H."/>
            <person name="Sugisawa Y."/>
            <person name="Mise K."/>
            <person name="Xu Z."/>
            <person name="Kuniyasu M."/>
            <person name="Ushijima N."/>
            <person name="Kawano K."/>
            <person name="Kobayashi E."/>
            <person name="Shiratori Y."/>
            <person name="Masuda Y."/>
            <person name="Senoo K."/>
        </authorList>
    </citation>
    <scope>NUCLEOTIDE SEQUENCE [LARGE SCALE GENOMIC DNA]</scope>
    <source>
        <strain evidence="4">Red222</strain>
    </source>
</reference>
<organism evidence="3 4">
    <name type="scientific">Geothrix oryzae</name>
    <dbReference type="NCBI Taxonomy" id="2927975"/>
    <lineage>
        <taxon>Bacteria</taxon>
        <taxon>Pseudomonadati</taxon>
        <taxon>Acidobacteriota</taxon>
        <taxon>Holophagae</taxon>
        <taxon>Holophagales</taxon>
        <taxon>Holophagaceae</taxon>
        <taxon>Geothrix</taxon>
    </lineage>
</organism>
<dbReference type="EMBL" id="AP027079">
    <property type="protein sequence ID" value="BDU68438.1"/>
    <property type="molecule type" value="Genomic_DNA"/>
</dbReference>
<sequence>MRSLRMPRLQRLVAALTLTLCALAQEPRVQESQVSAVELALQGRKAHLAKDYARAAECYRRAVARGAKSARHPFDGARASILAGDREGAFTLLRQAIGLGFRDAGELRGSADLAPLRGDPRWTDLVAGAVANEARFLARHADPEGAAFVTSDVELFWKVHSKLPAAADPVGLLTREYLDAGSVGLQDFIPNRILSAANLQAVLQHHPRYFAAIRTHTLKAAGAEPAVRQAFRRFKALYAEATFPDVTFVMGALNSGGTSSSNGLLIGVDLFGGGPGVPLDEMDGWHRAAIHAHTDLPSIIAHELIHFQQRHDARTLLGKAFHEGSADFLASLICEGNFNQIAYDYGYAHEAELWKQFRTEMGGDDASRWLYGSSRREGRPADLGYFLGFRIAQAYYDRAKDKPQAIRDILTSNDFEGILKASRYGEDLK</sequence>
<gene>
    <name evidence="3" type="ORF">GETHOR_05390</name>
</gene>
<dbReference type="Pfam" id="PF10026">
    <property type="entry name" value="DUF2268"/>
    <property type="match status" value="1"/>
</dbReference>
<keyword evidence="4" id="KW-1185">Reference proteome</keyword>
<dbReference type="InterPro" id="IPR018728">
    <property type="entry name" value="DUF2268"/>
</dbReference>
<proteinExistence type="predicted"/>
<feature type="signal peptide" evidence="1">
    <location>
        <begin position="1"/>
        <end position="24"/>
    </location>
</feature>
<keyword evidence="1" id="KW-0732">Signal</keyword>
<evidence type="ECO:0000313" key="3">
    <source>
        <dbReference type="EMBL" id="BDU68438.1"/>
    </source>
</evidence>
<feature type="domain" description="DUF2268" evidence="2">
    <location>
        <begin position="293"/>
        <end position="402"/>
    </location>
</feature>
<evidence type="ECO:0000313" key="4">
    <source>
        <dbReference type="Proteomes" id="UP001242010"/>
    </source>
</evidence>
<accession>A0ABM8DND9</accession>
<feature type="chain" id="PRO_5045434629" description="DUF2268 domain-containing protein" evidence="1">
    <location>
        <begin position="25"/>
        <end position="429"/>
    </location>
</feature>
<dbReference type="Proteomes" id="UP001242010">
    <property type="component" value="Chromosome"/>
</dbReference>
<evidence type="ECO:0000256" key="1">
    <source>
        <dbReference type="SAM" id="SignalP"/>
    </source>
</evidence>
<evidence type="ECO:0000259" key="2">
    <source>
        <dbReference type="Pfam" id="PF10026"/>
    </source>
</evidence>